<keyword evidence="2" id="KW-0808">Transferase</keyword>
<feature type="domain" description="ER-bound oxygenase mpaB/mpaB'/Rubber oxygenase catalytic" evidence="1">
    <location>
        <begin position="32"/>
        <end position="242"/>
    </location>
</feature>
<dbReference type="Pfam" id="PF09995">
    <property type="entry name" value="MPAB_Lcp_cat"/>
    <property type="match status" value="1"/>
</dbReference>
<dbReference type="InterPro" id="IPR018713">
    <property type="entry name" value="MPAB/Lcp_cat_dom"/>
</dbReference>
<protein>
    <submittedName>
        <fullName evidence="2">Histidine kinase</fullName>
    </submittedName>
</protein>
<keyword evidence="2" id="KW-0418">Kinase</keyword>
<evidence type="ECO:0000313" key="3">
    <source>
        <dbReference type="Proteomes" id="UP000606044"/>
    </source>
</evidence>
<dbReference type="AlphaFoldDB" id="A0A917FG07"/>
<evidence type="ECO:0000313" key="2">
    <source>
        <dbReference type="EMBL" id="GGF81769.1"/>
    </source>
</evidence>
<sequence>MQAALAPKGMQGLDFTKPAGEPALAAPDSVSWRVFKNPAALFIGGVSAVILELAEPRVRAGVWDHTSFRSDPVPRLQRTGLAAMITVYAARSVAEEMIAGVGRRHARVTGKDEHGAAYRADDPDLLDWVQATASFGFMEAYHRFAAPLSPRERDLFFAEAEPAARLYGATGAPRDVAEWEHQLDAMLPALEPSPIIGEFLEIMHRAPAMPLAARPMQGLMLRAAVEILPAKVRAHLGLDAAYGLAPWQMGLVRGAVRTMERVFLPSAPPARACVRMGLPPDHLWRR</sequence>
<reference evidence="2" key="2">
    <citation type="submission" date="2020-09" db="EMBL/GenBank/DDBJ databases">
        <authorList>
            <person name="Sun Q."/>
            <person name="Sedlacek I."/>
        </authorList>
    </citation>
    <scope>NUCLEOTIDE SEQUENCE</scope>
    <source>
        <strain evidence="2">CCM 7897</strain>
    </source>
</reference>
<dbReference type="Proteomes" id="UP000606044">
    <property type="component" value="Unassembled WGS sequence"/>
</dbReference>
<comment type="caution">
    <text evidence="2">The sequence shown here is derived from an EMBL/GenBank/DDBJ whole genome shotgun (WGS) entry which is preliminary data.</text>
</comment>
<dbReference type="EMBL" id="BMCT01000008">
    <property type="protein sequence ID" value="GGF81769.1"/>
    <property type="molecule type" value="Genomic_DNA"/>
</dbReference>
<organism evidence="2 3">
    <name type="scientific">Azorhizobium oxalatiphilum</name>
    <dbReference type="NCBI Taxonomy" id="980631"/>
    <lineage>
        <taxon>Bacteria</taxon>
        <taxon>Pseudomonadati</taxon>
        <taxon>Pseudomonadota</taxon>
        <taxon>Alphaproteobacteria</taxon>
        <taxon>Hyphomicrobiales</taxon>
        <taxon>Xanthobacteraceae</taxon>
        <taxon>Azorhizobium</taxon>
    </lineage>
</organism>
<dbReference type="GO" id="GO:0016491">
    <property type="term" value="F:oxidoreductase activity"/>
    <property type="evidence" value="ECO:0007669"/>
    <property type="project" value="InterPro"/>
</dbReference>
<dbReference type="GO" id="GO:0016301">
    <property type="term" value="F:kinase activity"/>
    <property type="evidence" value="ECO:0007669"/>
    <property type="project" value="UniProtKB-KW"/>
</dbReference>
<keyword evidence="3" id="KW-1185">Reference proteome</keyword>
<accession>A0A917FG07</accession>
<dbReference type="PANTHER" id="PTHR36151:SF3">
    <property type="entry name" value="ER-BOUND OXYGENASE MPAB_MPAB'_RUBBER OXYGENASE CATALYTIC DOMAIN-CONTAINING PROTEIN"/>
    <property type="match status" value="1"/>
</dbReference>
<proteinExistence type="predicted"/>
<name>A0A917FG07_9HYPH</name>
<evidence type="ECO:0000259" key="1">
    <source>
        <dbReference type="Pfam" id="PF09995"/>
    </source>
</evidence>
<reference evidence="2" key="1">
    <citation type="journal article" date="2014" name="Int. J. Syst. Evol. Microbiol.">
        <title>Complete genome sequence of Corynebacterium casei LMG S-19264T (=DSM 44701T), isolated from a smear-ripened cheese.</title>
        <authorList>
            <consortium name="US DOE Joint Genome Institute (JGI-PGF)"/>
            <person name="Walter F."/>
            <person name="Albersmeier A."/>
            <person name="Kalinowski J."/>
            <person name="Ruckert C."/>
        </authorList>
    </citation>
    <scope>NUCLEOTIDE SEQUENCE</scope>
    <source>
        <strain evidence="2">CCM 7897</strain>
    </source>
</reference>
<gene>
    <name evidence="2" type="ORF">GCM10007301_47390</name>
</gene>
<dbReference type="PANTHER" id="PTHR36151">
    <property type="entry name" value="BLR2777 PROTEIN"/>
    <property type="match status" value="1"/>
</dbReference>